<gene>
    <name evidence="2" type="ORF">PHLGIDRAFT_408501</name>
</gene>
<organism evidence="2 3">
    <name type="scientific">Phlebiopsis gigantea (strain 11061_1 CR5-6)</name>
    <name type="common">White-rot fungus</name>
    <name type="synonym">Peniophora gigantea</name>
    <dbReference type="NCBI Taxonomy" id="745531"/>
    <lineage>
        <taxon>Eukaryota</taxon>
        <taxon>Fungi</taxon>
        <taxon>Dikarya</taxon>
        <taxon>Basidiomycota</taxon>
        <taxon>Agaricomycotina</taxon>
        <taxon>Agaricomycetes</taxon>
        <taxon>Polyporales</taxon>
        <taxon>Phanerochaetaceae</taxon>
        <taxon>Phlebiopsis</taxon>
    </lineage>
</organism>
<reference evidence="2 3" key="1">
    <citation type="journal article" date="2014" name="PLoS Genet.">
        <title>Analysis of the Phlebiopsis gigantea genome, transcriptome and secretome provides insight into its pioneer colonization strategies of wood.</title>
        <authorList>
            <person name="Hori C."/>
            <person name="Ishida T."/>
            <person name="Igarashi K."/>
            <person name="Samejima M."/>
            <person name="Suzuki H."/>
            <person name="Master E."/>
            <person name="Ferreira P."/>
            <person name="Ruiz-Duenas F.J."/>
            <person name="Held B."/>
            <person name="Canessa P."/>
            <person name="Larrondo L.F."/>
            <person name="Schmoll M."/>
            <person name="Druzhinina I.S."/>
            <person name="Kubicek C.P."/>
            <person name="Gaskell J.A."/>
            <person name="Kersten P."/>
            <person name="St John F."/>
            <person name="Glasner J."/>
            <person name="Sabat G."/>
            <person name="Splinter BonDurant S."/>
            <person name="Syed K."/>
            <person name="Yadav J."/>
            <person name="Mgbeahuruike A.C."/>
            <person name="Kovalchuk A."/>
            <person name="Asiegbu F.O."/>
            <person name="Lackner G."/>
            <person name="Hoffmeister D."/>
            <person name="Rencoret J."/>
            <person name="Gutierrez A."/>
            <person name="Sun H."/>
            <person name="Lindquist E."/>
            <person name="Barry K."/>
            <person name="Riley R."/>
            <person name="Grigoriev I.V."/>
            <person name="Henrissat B."/>
            <person name="Kues U."/>
            <person name="Berka R.M."/>
            <person name="Martinez A.T."/>
            <person name="Covert S.F."/>
            <person name="Blanchette R.A."/>
            <person name="Cullen D."/>
        </authorList>
    </citation>
    <scope>NUCLEOTIDE SEQUENCE [LARGE SCALE GENOMIC DNA]</scope>
    <source>
        <strain evidence="2 3">11061_1 CR5-6</strain>
    </source>
</reference>
<dbReference type="HOGENOM" id="CLU_058257_0_0_1"/>
<dbReference type="STRING" id="745531.A0A0C3RZG6"/>
<dbReference type="EMBL" id="KN840491">
    <property type="protein sequence ID" value="KIP07771.1"/>
    <property type="molecule type" value="Genomic_DNA"/>
</dbReference>
<dbReference type="OrthoDB" id="2306919at2759"/>
<dbReference type="AlphaFoldDB" id="A0A0C3RZG6"/>
<sequence length="237" mass="26209">MSADTAAQSRTLYAQLLALPAPLYPAAGRFPADGLDAALQAQTAALLAHPALECAYHLLNHALYPAHFLVRHMQNARAGQHLHGILHRIEGDYANARVWYREASGLGERANEATVREGEEEFVRFWSGVAGVGAGDDERRRKEKALDAAMAYLDRVEKLKNASKGQVQDAGRGTEERKDLEKLSRAELVSVVEWIAAKYGWGRWNGGDASRAYTESTDEQKREMVDQQSGGEGFRKF</sequence>
<proteinExistence type="predicted"/>
<feature type="region of interest" description="Disordered" evidence="1">
    <location>
        <begin position="207"/>
        <end position="237"/>
    </location>
</feature>
<dbReference type="Proteomes" id="UP000053257">
    <property type="component" value="Unassembled WGS sequence"/>
</dbReference>
<accession>A0A0C3RZG6</accession>
<evidence type="ECO:0000313" key="2">
    <source>
        <dbReference type="EMBL" id="KIP07771.1"/>
    </source>
</evidence>
<protein>
    <submittedName>
        <fullName evidence="2">Uncharacterized protein</fullName>
    </submittedName>
</protein>
<keyword evidence="3" id="KW-1185">Reference proteome</keyword>
<name>A0A0C3RZG6_PHLG1</name>
<evidence type="ECO:0000256" key="1">
    <source>
        <dbReference type="SAM" id="MobiDB-lite"/>
    </source>
</evidence>
<evidence type="ECO:0000313" key="3">
    <source>
        <dbReference type="Proteomes" id="UP000053257"/>
    </source>
</evidence>